<proteinExistence type="predicted"/>
<comment type="caution">
    <text evidence="1">The sequence shown here is derived from an EMBL/GenBank/DDBJ whole genome shotgun (WGS) entry which is preliminary data.</text>
</comment>
<dbReference type="STRING" id="466.Lmac_2991"/>
<dbReference type="EMBL" id="LNYL01000051">
    <property type="protein sequence ID" value="KTD24118.1"/>
    <property type="molecule type" value="Genomic_DNA"/>
</dbReference>
<dbReference type="RefSeq" id="WP_058453660.1">
    <property type="nucleotide sequence ID" value="NZ_CAAAIB010000001.1"/>
</dbReference>
<reference evidence="1 2" key="1">
    <citation type="submission" date="2015-11" db="EMBL/GenBank/DDBJ databases">
        <title>Genomic analysis of 38 Legionella species identifies large and diverse effector repertoires.</title>
        <authorList>
            <person name="Burstein D."/>
            <person name="Amaro F."/>
            <person name="Zusman T."/>
            <person name="Lifshitz Z."/>
            <person name="Cohen O."/>
            <person name="Gilbert J.A."/>
            <person name="Pupko T."/>
            <person name="Shuman H.A."/>
            <person name="Segal G."/>
        </authorList>
    </citation>
    <scope>NUCLEOTIDE SEQUENCE [LARGE SCALE GENOMIC DNA]</scope>
    <source>
        <strain evidence="1 2">PX-1-G2-E2</strain>
    </source>
</reference>
<dbReference type="OrthoDB" id="5657160at2"/>
<gene>
    <name evidence="1" type="ORF">Lmac_2991</name>
</gene>
<dbReference type="Proteomes" id="UP000054908">
    <property type="component" value="Unassembled WGS sequence"/>
</dbReference>
<name>A0A0W0VWU3_9GAMM</name>
<sequence length="245" mass="28757">MTELYEDPARAKQMINRTLNTDVKINPNSLLLVPIYLQLCDLIKHEISMEHVNIINNTWYYYQVLIKMSSKIGFKKIKKKINKLISLQDEILQEMLDQDISLFEQSGRPFALFGTRNDIIQFSKNLNRKNGSPYSTNSLIRQCYFELLFIAESLGLVSPNQYYQRSELKSFLEIVTTPLIESSEPTDKTLEYYCQEYDRAKNHSNVKKLISELIKHCIEYRLNAALWEKLLTIYQIQIAPLMLTQ</sequence>
<dbReference type="PATRIC" id="fig|466.6.peg.3204"/>
<accession>A0A0W0VWU3</accession>
<protein>
    <submittedName>
        <fullName evidence="1">Uncharacterized protein</fullName>
    </submittedName>
</protein>
<organism evidence="1 2">
    <name type="scientific">Legionella maceachernii</name>
    <dbReference type="NCBI Taxonomy" id="466"/>
    <lineage>
        <taxon>Bacteria</taxon>
        <taxon>Pseudomonadati</taxon>
        <taxon>Pseudomonadota</taxon>
        <taxon>Gammaproteobacteria</taxon>
        <taxon>Legionellales</taxon>
        <taxon>Legionellaceae</taxon>
        <taxon>Legionella</taxon>
    </lineage>
</organism>
<dbReference type="AlphaFoldDB" id="A0A0W0VWU3"/>
<evidence type="ECO:0000313" key="1">
    <source>
        <dbReference type="EMBL" id="KTD24118.1"/>
    </source>
</evidence>
<evidence type="ECO:0000313" key="2">
    <source>
        <dbReference type="Proteomes" id="UP000054908"/>
    </source>
</evidence>
<keyword evidence="2" id="KW-1185">Reference proteome</keyword>